<dbReference type="GO" id="GO:0003677">
    <property type="term" value="F:DNA binding"/>
    <property type="evidence" value="ECO:0007669"/>
    <property type="project" value="InterPro"/>
</dbReference>
<evidence type="ECO:0000256" key="1">
    <source>
        <dbReference type="ARBA" id="ARBA00004123"/>
    </source>
</evidence>
<protein>
    <recommendedName>
        <fullName evidence="10">Zn(2)-C6 fungal-type domain-containing protein</fullName>
    </recommendedName>
</protein>
<dbReference type="SUPFAM" id="SSF57701">
    <property type="entry name" value="Zn2/Cys6 DNA-binding domain"/>
    <property type="match status" value="1"/>
</dbReference>
<feature type="compositionally biased region" description="Basic and acidic residues" evidence="5">
    <location>
        <begin position="104"/>
        <end position="114"/>
    </location>
</feature>
<dbReference type="InParanoid" id="S8EEH4"/>
<evidence type="ECO:0000256" key="2">
    <source>
        <dbReference type="ARBA" id="ARBA00022723"/>
    </source>
</evidence>
<dbReference type="Pfam" id="PF04082">
    <property type="entry name" value="Fungal_trans"/>
    <property type="match status" value="1"/>
</dbReference>
<dbReference type="InterPro" id="IPR036864">
    <property type="entry name" value="Zn2-C6_fun-type_DNA-bd_sf"/>
</dbReference>
<dbReference type="CDD" id="cd12148">
    <property type="entry name" value="fungal_TF_MHR"/>
    <property type="match status" value="1"/>
</dbReference>
<feature type="region of interest" description="Disordered" evidence="5">
    <location>
        <begin position="1"/>
        <end position="24"/>
    </location>
</feature>
<dbReference type="CDD" id="cd00067">
    <property type="entry name" value="GAL4"/>
    <property type="match status" value="1"/>
</dbReference>
<dbReference type="GO" id="GO:0008270">
    <property type="term" value="F:zinc ion binding"/>
    <property type="evidence" value="ECO:0007669"/>
    <property type="project" value="InterPro"/>
</dbReference>
<gene>
    <name evidence="8" type="ORF">FOMPIDRAFT_1142296</name>
</gene>
<dbReference type="InterPro" id="IPR007219">
    <property type="entry name" value="XnlR_reg_dom"/>
</dbReference>
<dbReference type="PANTHER" id="PTHR31001:SF56">
    <property type="entry name" value="ZN(2)-C6 FUNGAL-TYPE DOMAIN-CONTAINING PROTEIN"/>
    <property type="match status" value="1"/>
</dbReference>
<sequence>MPPAERADKSSNGEPKPRRRPGRVPVSCAECRRLKLRCDRKVPCETCVKRGCSAICPEGSLTTGKGNRLALADAEELHKKIERLRDRCLELEDGLRTLQAAITDEPHPLLREDSSTDNSPHSSSAPPPDGPLLTREDEEFLDAFGTLTLGIRGEARFFGQTARSEYLIHAPSESNASTTAFPRLTSDLVVEAQMELDVPCTNGAKLCPVAYRVLPSLSHACHLCEIFLECGKYIWYPIPREELFDNVLGTAYRTVNNHTTQCTVATCHALSLIYMVFALATLLDPNAAPYSVEAQEYYLLSRICLRCAPPLYDTTLYAIQCLIYQGQFLELSDCEPAHTGSQKAWLTIGHAMKLGHSIGLHVNSSRWKLDDDNAQKRARVFWQLFRYDTWMSFGFGRPPSMSGAFVDCPLPKDTEESTNADGQKEGGFHAWSWSFAKLVNKIDLAVFGAKVPQYSNILEYDRMIRDFPIPFNLRPNCGQHCGEPADLPPTMFMQRYLTLLEKELTLLSLHRPWFAQALQEQPGDLLRHRYGPSVMAIYRSAWRMIEAAREAYKRVKVIPSRFGIVWSVCLASGIVMCLLVTRSPTSALATSSLQELDHLVEIFETAASTSQIASNNLEVVRKLRRQGYEVLHKPRGPGDSTVNGVVDPELDRLGGKTRLISTSHEPGRSYHLGTGYDTSPGSSSGANTACVAVNPDMIHPTIRQDLRSFEGADAAAWLGPAPSSMDFNFDMFNEQPAQQPQQDQAMPMQQAAPTVPPQIPVPSQLPGPGPDIFDDLFGAQAFPPESEQPAGPPVQLDATWQSFIEQLGF</sequence>
<dbReference type="PANTHER" id="PTHR31001">
    <property type="entry name" value="UNCHARACTERIZED TRANSCRIPTIONAL REGULATORY PROTEIN"/>
    <property type="match status" value="1"/>
</dbReference>
<keyword evidence="9" id="KW-1185">Reference proteome</keyword>
<comment type="subcellular location">
    <subcellularLocation>
        <location evidence="1">Nucleus</location>
    </subcellularLocation>
</comment>
<dbReference type="HOGENOM" id="CLU_007340_4_0_1"/>
<dbReference type="Gene3D" id="4.10.240.10">
    <property type="entry name" value="Zn(2)-C6 fungal-type DNA-binding domain"/>
    <property type="match status" value="1"/>
</dbReference>
<dbReference type="PROSITE" id="PS51379">
    <property type="entry name" value="4FE4S_FER_2"/>
    <property type="match status" value="1"/>
</dbReference>
<dbReference type="AlphaFoldDB" id="S8EEH4"/>
<evidence type="ECO:0008006" key="10">
    <source>
        <dbReference type="Google" id="ProtNLM"/>
    </source>
</evidence>
<accession>S8EEH4</accession>
<feature type="coiled-coil region" evidence="4">
    <location>
        <begin position="67"/>
        <end position="101"/>
    </location>
</feature>
<dbReference type="InterPro" id="IPR001138">
    <property type="entry name" value="Zn2Cys6_DnaBD"/>
</dbReference>
<keyword evidence="2" id="KW-0479">Metal-binding</keyword>
<dbReference type="GO" id="GO:0000981">
    <property type="term" value="F:DNA-binding transcription factor activity, RNA polymerase II-specific"/>
    <property type="evidence" value="ECO:0007669"/>
    <property type="project" value="InterPro"/>
</dbReference>
<feature type="region of interest" description="Disordered" evidence="5">
    <location>
        <begin position="102"/>
        <end position="134"/>
    </location>
</feature>
<feature type="domain" description="4Fe-4S ferredoxin-type" evidence="7">
    <location>
        <begin position="34"/>
        <end position="66"/>
    </location>
</feature>
<dbReference type="STRING" id="743788.S8EEH4"/>
<evidence type="ECO:0000259" key="7">
    <source>
        <dbReference type="PROSITE" id="PS51379"/>
    </source>
</evidence>
<keyword evidence="3" id="KW-0539">Nucleus</keyword>
<dbReference type="GO" id="GO:0005634">
    <property type="term" value="C:nucleus"/>
    <property type="evidence" value="ECO:0007669"/>
    <property type="project" value="UniProtKB-SubCell"/>
</dbReference>
<evidence type="ECO:0000256" key="4">
    <source>
        <dbReference type="SAM" id="Coils"/>
    </source>
</evidence>
<dbReference type="SMART" id="SM00906">
    <property type="entry name" value="Fungal_trans"/>
    <property type="match status" value="1"/>
</dbReference>
<evidence type="ECO:0000259" key="6">
    <source>
        <dbReference type="PROSITE" id="PS50048"/>
    </source>
</evidence>
<proteinExistence type="predicted"/>
<reference evidence="8 9" key="1">
    <citation type="journal article" date="2012" name="Science">
        <title>The Paleozoic origin of enzymatic lignin decomposition reconstructed from 31 fungal genomes.</title>
        <authorList>
            <person name="Floudas D."/>
            <person name="Binder M."/>
            <person name="Riley R."/>
            <person name="Barry K."/>
            <person name="Blanchette R.A."/>
            <person name="Henrissat B."/>
            <person name="Martinez A.T."/>
            <person name="Otillar R."/>
            <person name="Spatafora J.W."/>
            <person name="Yadav J.S."/>
            <person name="Aerts A."/>
            <person name="Benoit I."/>
            <person name="Boyd A."/>
            <person name="Carlson A."/>
            <person name="Copeland A."/>
            <person name="Coutinho P.M."/>
            <person name="de Vries R.P."/>
            <person name="Ferreira P."/>
            <person name="Findley K."/>
            <person name="Foster B."/>
            <person name="Gaskell J."/>
            <person name="Glotzer D."/>
            <person name="Gorecki P."/>
            <person name="Heitman J."/>
            <person name="Hesse C."/>
            <person name="Hori C."/>
            <person name="Igarashi K."/>
            <person name="Jurgens J.A."/>
            <person name="Kallen N."/>
            <person name="Kersten P."/>
            <person name="Kohler A."/>
            <person name="Kuees U."/>
            <person name="Kumar T.K.A."/>
            <person name="Kuo A."/>
            <person name="LaButti K."/>
            <person name="Larrondo L.F."/>
            <person name="Lindquist E."/>
            <person name="Ling A."/>
            <person name="Lombard V."/>
            <person name="Lucas S."/>
            <person name="Lundell T."/>
            <person name="Martin R."/>
            <person name="McLaughlin D.J."/>
            <person name="Morgenstern I."/>
            <person name="Morin E."/>
            <person name="Murat C."/>
            <person name="Nagy L.G."/>
            <person name="Nolan M."/>
            <person name="Ohm R.A."/>
            <person name="Patyshakuliyeva A."/>
            <person name="Rokas A."/>
            <person name="Ruiz-Duenas F.J."/>
            <person name="Sabat G."/>
            <person name="Salamov A."/>
            <person name="Samejima M."/>
            <person name="Schmutz J."/>
            <person name="Slot J.C."/>
            <person name="St John F."/>
            <person name="Stenlid J."/>
            <person name="Sun H."/>
            <person name="Sun S."/>
            <person name="Syed K."/>
            <person name="Tsang A."/>
            <person name="Wiebenga A."/>
            <person name="Young D."/>
            <person name="Pisabarro A."/>
            <person name="Eastwood D.C."/>
            <person name="Martin F."/>
            <person name="Cullen D."/>
            <person name="Grigoriev I.V."/>
            <person name="Hibbett D.S."/>
        </authorList>
    </citation>
    <scope>NUCLEOTIDE SEQUENCE</scope>
    <source>
        <strain evidence="9">FP-58527</strain>
    </source>
</reference>
<dbReference type="eggNOG" id="ENOG502SIP3">
    <property type="taxonomic scope" value="Eukaryota"/>
</dbReference>
<dbReference type="GO" id="GO:0006351">
    <property type="term" value="P:DNA-templated transcription"/>
    <property type="evidence" value="ECO:0007669"/>
    <property type="project" value="InterPro"/>
</dbReference>
<evidence type="ECO:0000313" key="9">
    <source>
        <dbReference type="Proteomes" id="UP000015241"/>
    </source>
</evidence>
<dbReference type="InterPro" id="IPR050613">
    <property type="entry name" value="Sec_Metabolite_Reg"/>
</dbReference>
<feature type="compositionally biased region" description="Basic and acidic residues" evidence="5">
    <location>
        <begin position="1"/>
        <end position="11"/>
    </location>
</feature>
<dbReference type="Proteomes" id="UP000015241">
    <property type="component" value="Unassembled WGS sequence"/>
</dbReference>
<name>S8EEH4_FOMSC</name>
<organism evidence="8 9">
    <name type="scientific">Fomitopsis schrenkii</name>
    <name type="common">Brown rot fungus</name>
    <dbReference type="NCBI Taxonomy" id="2126942"/>
    <lineage>
        <taxon>Eukaryota</taxon>
        <taxon>Fungi</taxon>
        <taxon>Dikarya</taxon>
        <taxon>Basidiomycota</taxon>
        <taxon>Agaricomycotina</taxon>
        <taxon>Agaricomycetes</taxon>
        <taxon>Polyporales</taxon>
        <taxon>Fomitopsis</taxon>
    </lineage>
</organism>
<dbReference type="EMBL" id="KE504130">
    <property type="protein sequence ID" value="EPT03417.1"/>
    <property type="molecule type" value="Genomic_DNA"/>
</dbReference>
<dbReference type="PROSITE" id="PS00463">
    <property type="entry name" value="ZN2_CY6_FUNGAL_1"/>
    <property type="match status" value="1"/>
</dbReference>
<evidence type="ECO:0000256" key="5">
    <source>
        <dbReference type="SAM" id="MobiDB-lite"/>
    </source>
</evidence>
<dbReference type="SMART" id="SM00066">
    <property type="entry name" value="GAL4"/>
    <property type="match status" value="1"/>
</dbReference>
<keyword evidence="4" id="KW-0175">Coiled coil</keyword>
<dbReference type="OrthoDB" id="424974at2759"/>
<feature type="domain" description="Zn(2)-C6 fungal-type" evidence="6">
    <location>
        <begin position="27"/>
        <end position="56"/>
    </location>
</feature>
<evidence type="ECO:0000313" key="8">
    <source>
        <dbReference type="EMBL" id="EPT03417.1"/>
    </source>
</evidence>
<dbReference type="PROSITE" id="PS50048">
    <property type="entry name" value="ZN2_CY6_FUNGAL_2"/>
    <property type="match status" value="1"/>
</dbReference>
<dbReference type="InterPro" id="IPR017896">
    <property type="entry name" value="4Fe4S_Fe-S-bd"/>
</dbReference>
<evidence type="ECO:0000256" key="3">
    <source>
        <dbReference type="ARBA" id="ARBA00023242"/>
    </source>
</evidence>